<sequence length="333" mass="36186">MVENDVRSSLESNTTNAFVESVGPSILAKSATRIAVLGISNLNNARRINVSVTQHRGDSLLIVGSPFGIMSPFHFFNSISTGAVANCLPPGTVRSWLLMADTHCLPGTEGAPVFNKNSCLVGLLMNPLRQRGSSTEVQLVITWDAICTAWNSKELEEIRGDKNADRKSMELKHADNYRRSVSSTANNLNQCCISPFSLREAISSVVLVTVGDTSWASGIILNKNGLVLTNAHLLEPWRFGRTSPLGLQNKVTSFAGEQLDARENEQLQPQRCNVSNVNAVKHEVSLFNLGFKREENISSFGPWGETDVVQCECGFHLKGSTRCCFASNGKGSG</sequence>
<dbReference type="InterPro" id="IPR043504">
    <property type="entry name" value="Peptidase_S1_PA_chymotrypsin"/>
</dbReference>
<dbReference type="Gene3D" id="2.40.10.10">
    <property type="entry name" value="Trypsin-like serine proteases"/>
    <property type="match status" value="2"/>
</dbReference>
<dbReference type="PANTHER" id="PTHR21004">
    <property type="entry name" value="SERINE PROTEASE-RELATED"/>
    <property type="match status" value="1"/>
</dbReference>
<dbReference type="GO" id="GO:0004252">
    <property type="term" value="F:serine-type endopeptidase activity"/>
    <property type="evidence" value="ECO:0007669"/>
    <property type="project" value="InterPro"/>
</dbReference>
<evidence type="ECO:0000313" key="1">
    <source>
        <dbReference type="EMBL" id="JAD90036.1"/>
    </source>
</evidence>
<dbReference type="EMBL" id="GBRH01207859">
    <property type="protein sequence ID" value="JAD90036.1"/>
    <property type="molecule type" value="Transcribed_RNA"/>
</dbReference>
<organism evidence="1">
    <name type="scientific">Arundo donax</name>
    <name type="common">Giant reed</name>
    <name type="synonym">Donax arundinaceus</name>
    <dbReference type="NCBI Taxonomy" id="35708"/>
    <lineage>
        <taxon>Eukaryota</taxon>
        <taxon>Viridiplantae</taxon>
        <taxon>Streptophyta</taxon>
        <taxon>Embryophyta</taxon>
        <taxon>Tracheophyta</taxon>
        <taxon>Spermatophyta</taxon>
        <taxon>Magnoliopsida</taxon>
        <taxon>Liliopsida</taxon>
        <taxon>Poales</taxon>
        <taxon>Poaceae</taxon>
        <taxon>PACMAD clade</taxon>
        <taxon>Arundinoideae</taxon>
        <taxon>Arundineae</taxon>
        <taxon>Arundo</taxon>
    </lineage>
</organism>
<proteinExistence type="predicted"/>
<protein>
    <submittedName>
        <fullName evidence="1">DEG15</fullName>
    </submittedName>
</protein>
<dbReference type="FunFam" id="2.40.10.10:FF:000074">
    <property type="entry name" value="glyoxysomal processing protease, glyoxysomal-like"/>
    <property type="match status" value="1"/>
</dbReference>
<dbReference type="PANTHER" id="PTHR21004:SF0">
    <property type="entry name" value="PEROXISOMAL LEADER PEPTIDE-PROCESSING PROTEASE"/>
    <property type="match status" value="1"/>
</dbReference>
<dbReference type="Pfam" id="PF13365">
    <property type="entry name" value="Trypsin_2"/>
    <property type="match status" value="1"/>
</dbReference>
<dbReference type="GO" id="GO:0016485">
    <property type="term" value="P:protein processing"/>
    <property type="evidence" value="ECO:0007669"/>
    <property type="project" value="InterPro"/>
</dbReference>
<reference evidence="1" key="2">
    <citation type="journal article" date="2015" name="Data Brief">
        <title>Shoot transcriptome of the giant reed, Arundo donax.</title>
        <authorList>
            <person name="Barrero R.A."/>
            <person name="Guerrero F.D."/>
            <person name="Moolhuijzen P."/>
            <person name="Goolsby J.A."/>
            <person name="Tidwell J."/>
            <person name="Bellgard S.E."/>
            <person name="Bellgard M.I."/>
        </authorList>
    </citation>
    <scope>NUCLEOTIDE SEQUENCE</scope>
    <source>
        <tissue evidence="1">Shoot tissue taken approximately 20 cm above the soil surface</tissue>
    </source>
</reference>
<dbReference type="SUPFAM" id="SSF50494">
    <property type="entry name" value="Trypsin-like serine proteases"/>
    <property type="match status" value="2"/>
</dbReference>
<dbReference type="InterPro" id="IPR009003">
    <property type="entry name" value="Peptidase_S1_PA"/>
</dbReference>
<name>A0A0A9DQH7_ARUDO</name>
<reference evidence="1" key="1">
    <citation type="submission" date="2014-09" db="EMBL/GenBank/DDBJ databases">
        <authorList>
            <person name="Magalhaes I.L.F."/>
            <person name="Oliveira U."/>
            <person name="Santos F.R."/>
            <person name="Vidigal T.H.D.A."/>
            <person name="Brescovit A.D."/>
            <person name="Santos A.J."/>
        </authorList>
    </citation>
    <scope>NUCLEOTIDE SEQUENCE</scope>
    <source>
        <tissue evidence="1">Shoot tissue taken approximately 20 cm above the soil surface</tissue>
    </source>
</reference>
<accession>A0A0A9DQH7</accession>
<dbReference type="AlphaFoldDB" id="A0A0A9DQH7"/>
<dbReference type="GO" id="GO:0005777">
    <property type="term" value="C:peroxisome"/>
    <property type="evidence" value="ECO:0007669"/>
    <property type="project" value="InterPro"/>
</dbReference>
<dbReference type="InterPro" id="IPR039245">
    <property type="entry name" value="TYSND1/DEG15"/>
</dbReference>